<dbReference type="Pfam" id="PF05036">
    <property type="entry name" value="SPOR"/>
    <property type="match status" value="1"/>
</dbReference>
<dbReference type="GO" id="GO:0042834">
    <property type="term" value="F:peptidoglycan binding"/>
    <property type="evidence" value="ECO:0007669"/>
    <property type="project" value="InterPro"/>
</dbReference>
<feature type="compositionally biased region" description="Polar residues" evidence="1">
    <location>
        <begin position="75"/>
        <end position="84"/>
    </location>
</feature>
<reference evidence="4" key="2">
    <citation type="submission" date="2021-04" db="EMBL/GenBank/DDBJ databases">
        <authorList>
            <person name="Gilroy R."/>
        </authorList>
    </citation>
    <scope>NUCLEOTIDE SEQUENCE</scope>
    <source>
        <strain evidence="4">G3-2149</strain>
    </source>
</reference>
<dbReference type="SUPFAM" id="SSF110997">
    <property type="entry name" value="Sporulation related repeat"/>
    <property type="match status" value="1"/>
</dbReference>
<dbReference type="EMBL" id="JAHLFU010000144">
    <property type="protein sequence ID" value="MBU3853522.1"/>
    <property type="molecule type" value="Genomic_DNA"/>
</dbReference>
<evidence type="ECO:0000256" key="1">
    <source>
        <dbReference type="SAM" id="MobiDB-lite"/>
    </source>
</evidence>
<feature type="domain" description="SPOR" evidence="3">
    <location>
        <begin position="94"/>
        <end position="176"/>
    </location>
</feature>
<accession>A0A9E2P1D7</accession>
<proteinExistence type="predicted"/>
<sequence>MKHLFLGLFGLLLTLPVSAQDFMDRLERVENGKGRVVVHQDPAIERLVNGSPEKKAGQQTDRAVQSPVLKKNDPDSSTSIVKSDTTTPKVYRSKYTTVGYRIQVYSGGNSRAAREQAMRKGNLVKKYFSGIPVYTHFYSPRWTCRIGDFRSYDEASRALSELKSTGAFGEAVIVKCKIQVAN</sequence>
<evidence type="ECO:0000313" key="4">
    <source>
        <dbReference type="EMBL" id="MBU3853522.1"/>
    </source>
</evidence>
<evidence type="ECO:0000313" key="5">
    <source>
        <dbReference type="Proteomes" id="UP000823865"/>
    </source>
</evidence>
<dbReference type="InterPro" id="IPR007730">
    <property type="entry name" value="SPOR-like_dom"/>
</dbReference>
<feature type="signal peptide" evidence="2">
    <location>
        <begin position="1"/>
        <end position="19"/>
    </location>
</feature>
<gene>
    <name evidence="4" type="ORF">H9789_06865</name>
</gene>
<dbReference type="InterPro" id="IPR036680">
    <property type="entry name" value="SPOR-like_sf"/>
</dbReference>
<organism evidence="4 5">
    <name type="scientific">Candidatus Paraprevotella stercoravium</name>
    <dbReference type="NCBI Taxonomy" id="2838725"/>
    <lineage>
        <taxon>Bacteria</taxon>
        <taxon>Pseudomonadati</taxon>
        <taxon>Bacteroidota</taxon>
        <taxon>Bacteroidia</taxon>
        <taxon>Bacteroidales</taxon>
        <taxon>Prevotellaceae</taxon>
        <taxon>Paraprevotella</taxon>
    </lineage>
</organism>
<keyword evidence="2" id="KW-0732">Signal</keyword>
<evidence type="ECO:0000256" key="2">
    <source>
        <dbReference type="SAM" id="SignalP"/>
    </source>
</evidence>
<reference evidence="4" key="1">
    <citation type="journal article" date="2021" name="PeerJ">
        <title>Extensive microbial diversity within the chicken gut microbiome revealed by metagenomics and culture.</title>
        <authorList>
            <person name="Gilroy R."/>
            <person name="Ravi A."/>
            <person name="Getino M."/>
            <person name="Pursley I."/>
            <person name="Horton D.L."/>
            <person name="Alikhan N.F."/>
            <person name="Baker D."/>
            <person name="Gharbi K."/>
            <person name="Hall N."/>
            <person name="Watson M."/>
            <person name="Adriaenssens E.M."/>
            <person name="Foster-Nyarko E."/>
            <person name="Jarju S."/>
            <person name="Secka A."/>
            <person name="Antonio M."/>
            <person name="Oren A."/>
            <person name="Chaudhuri R.R."/>
            <person name="La Ragione R."/>
            <person name="Hildebrand F."/>
            <person name="Pallen M.J."/>
        </authorList>
    </citation>
    <scope>NUCLEOTIDE SEQUENCE</scope>
    <source>
        <strain evidence="4">G3-2149</strain>
    </source>
</reference>
<dbReference type="Gene3D" id="3.30.70.1070">
    <property type="entry name" value="Sporulation related repeat"/>
    <property type="match status" value="1"/>
</dbReference>
<evidence type="ECO:0000259" key="3">
    <source>
        <dbReference type="PROSITE" id="PS51724"/>
    </source>
</evidence>
<name>A0A9E2P1D7_9BACT</name>
<comment type="caution">
    <text evidence="4">The sequence shown here is derived from an EMBL/GenBank/DDBJ whole genome shotgun (WGS) entry which is preliminary data.</text>
</comment>
<feature type="region of interest" description="Disordered" evidence="1">
    <location>
        <begin position="48"/>
        <end position="84"/>
    </location>
</feature>
<feature type="chain" id="PRO_5039262062" evidence="2">
    <location>
        <begin position="20"/>
        <end position="182"/>
    </location>
</feature>
<dbReference type="AlphaFoldDB" id="A0A9E2P1D7"/>
<dbReference type="PROSITE" id="PS51724">
    <property type="entry name" value="SPOR"/>
    <property type="match status" value="1"/>
</dbReference>
<protein>
    <submittedName>
        <fullName evidence="4">SPOR domain-containing protein</fullName>
    </submittedName>
</protein>
<dbReference type="Proteomes" id="UP000823865">
    <property type="component" value="Unassembled WGS sequence"/>
</dbReference>